<feature type="transmembrane region" description="Helical" evidence="6">
    <location>
        <begin position="148"/>
        <end position="165"/>
    </location>
</feature>
<feature type="transmembrane region" description="Helical" evidence="6">
    <location>
        <begin position="265"/>
        <end position="282"/>
    </location>
</feature>
<evidence type="ECO:0000256" key="4">
    <source>
        <dbReference type="ARBA" id="ARBA00022989"/>
    </source>
</evidence>
<sequence>MSSTARTKTTTAVTGLAPAVWGSTYLIATELLPPDRPLLATTVRALPGGLILLAIGRQLPAGVWWWRALVLGVLNIGAFNVLLFVAAYRLPGGVAAVIMSAQPMFVVVLAALFLGERLRAVHALACVLGAGGVLLLVAQGTVSSDTTGVLAAVGGALCMASGITLTKRWGRPDGVSLSTFTGWQLTAAGLVLLPMWLSLEDLPDRLTGSNVFGFAYLVILGAVLSYIVWFRGIERLPAVAVSFLALGSPVVATLLGYLVKDQTLSVLQLVGMAVIFLAVVLGQPQPPGRAPVVSAELHTIPDSDSDAASSGRRTSCG</sequence>
<dbReference type="InterPro" id="IPR037185">
    <property type="entry name" value="EmrE-like"/>
</dbReference>
<gene>
    <name evidence="8" type="ORF">AB0C36_26390</name>
</gene>
<feature type="domain" description="EamA" evidence="7">
    <location>
        <begin position="16"/>
        <end position="137"/>
    </location>
</feature>
<feature type="transmembrane region" description="Helical" evidence="6">
    <location>
        <begin position="94"/>
        <end position="114"/>
    </location>
</feature>
<keyword evidence="4 6" id="KW-1133">Transmembrane helix</keyword>
<feature type="transmembrane region" description="Helical" evidence="6">
    <location>
        <begin position="211"/>
        <end position="229"/>
    </location>
</feature>
<dbReference type="PANTHER" id="PTHR32322">
    <property type="entry name" value="INNER MEMBRANE TRANSPORTER"/>
    <property type="match status" value="1"/>
</dbReference>
<accession>A0ABV3DMX4</accession>
<feature type="transmembrane region" description="Helical" evidence="6">
    <location>
        <begin position="68"/>
        <end position="88"/>
    </location>
</feature>
<dbReference type="Proteomes" id="UP001551482">
    <property type="component" value="Unassembled WGS sequence"/>
</dbReference>
<dbReference type="PANTHER" id="PTHR32322:SF2">
    <property type="entry name" value="EAMA DOMAIN-CONTAINING PROTEIN"/>
    <property type="match status" value="1"/>
</dbReference>
<comment type="caution">
    <text evidence="8">The sequence shown here is derived from an EMBL/GenBank/DDBJ whole genome shotgun (WGS) entry which is preliminary data.</text>
</comment>
<dbReference type="InterPro" id="IPR000620">
    <property type="entry name" value="EamA_dom"/>
</dbReference>
<proteinExistence type="inferred from homology"/>
<evidence type="ECO:0000256" key="3">
    <source>
        <dbReference type="ARBA" id="ARBA00022692"/>
    </source>
</evidence>
<comment type="similarity">
    <text evidence="2">Belongs to the EamA transporter family.</text>
</comment>
<dbReference type="Pfam" id="PF00892">
    <property type="entry name" value="EamA"/>
    <property type="match status" value="2"/>
</dbReference>
<evidence type="ECO:0000256" key="1">
    <source>
        <dbReference type="ARBA" id="ARBA00004141"/>
    </source>
</evidence>
<keyword evidence="3 6" id="KW-0812">Transmembrane</keyword>
<comment type="subcellular location">
    <subcellularLocation>
        <location evidence="1">Membrane</location>
        <topology evidence="1">Multi-pass membrane protein</topology>
    </subcellularLocation>
</comment>
<keyword evidence="5 6" id="KW-0472">Membrane</keyword>
<evidence type="ECO:0000256" key="6">
    <source>
        <dbReference type="SAM" id="Phobius"/>
    </source>
</evidence>
<name>A0ABV3DMX4_9ACTN</name>
<organism evidence="8 9">
    <name type="scientific">Streptodolium elevatio</name>
    <dbReference type="NCBI Taxonomy" id="3157996"/>
    <lineage>
        <taxon>Bacteria</taxon>
        <taxon>Bacillati</taxon>
        <taxon>Actinomycetota</taxon>
        <taxon>Actinomycetes</taxon>
        <taxon>Kitasatosporales</taxon>
        <taxon>Streptomycetaceae</taxon>
        <taxon>Streptodolium</taxon>
    </lineage>
</organism>
<feature type="transmembrane region" description="Helical" evidence="6">
    <location>
        <begin position="236"/>
        <end position="259"/>
    </location>
</feature>
<dbReference type="Gene3D" id="1.10.3730.20">
    <property type="match status" value="1"/>
</dbReference>
<evidence type="ECO:0000313" key="9">
    <source>
        <dbReference type="Proteomes" id="UP001551482"/>
    </source>
</evidence>
<evidence type="ECO:0000259" key="7">
    <source>
        <dbReference type="Pfam" id="PF00892"/>
    </source>
</evidence>
<evidence type="ECO:0000313" key="8">
    <source>
        <dbReference type="EMBL" id="MEU8137031.1"/>
    </source>
</evidence>
<dbReference type="SUPFAM" id="SSF103481">
    <property type="entry name" value="Multidrug resistance efflux transporter EmrE"/>
    <property type="match status" value="2"/>
</dbReference>
<feature type="domain" description="EamA" evidence="7">
    <location>
        <begin position="147"/>
        <end position="281"/>
    </location>
</feature>
<protein>
    <submittedName>
        <fullName evidence="8">EamA family transporter</fullName>
    </submittedName>
</protein>
<dbReference type="RefSeq" id="WP_358358293.1">
    <property type="nucleotide sequence ID" value="NZ_JBEZFP010000077.1"/>
</dbReference>
<feature type="transmembrane region" description="Helical" evidence="6">
    <location>
        <begin position="177"/>
        <end position="199"/>
    </location>
</feature>
<evidence type="ECO:0000256" key="5">
    <source>
        <dbReference type="ARBA" id="ARBA00023136"/>
    </source>
</evidence>
<keyword evidence="9" id="KW-1185">Reference proteome</keyword>
<evidence type="ECO:0000256" key="2">
    <source>
        <dbReference type="ARBA" id="ARBA00007362"/>
    </source>
</evidence>
<dbReference type="InterPro" id="IPR050638">
    <property type="entry name" value="AA-Vitamin_Transporters"/>
</dbReference>
<feature type="transmembrane region" description="Helical" evidence="6">
    <location>
        <begin position="121"/>
        <end position="142"/>
    </location>
</feature>
<reference evidence="8 9" key="1">
    <citation type="submission" date="2024-06" db="EMBL/GenBank/DDBJ databases">
        <title>The Natural Products Discovery Center: Release of the First 8490 Sequenced Strains for Exploring Actinobacteria Biosynthetic Diversity.</title>
        <authorList>
            <person name="Kalkreuter E."/>
            <person name="Kautsar S.A."/>
            <person name="Yang D."/>
            <person name="Bader C.D."/>
            <person name="Teijaro C.N."/>
            <person name="Fluegel L."/>
            <person name="Davis C.M."/>
            <person name="Simpson J.R."/>
            <person name="Lauterbach L."/>
            <person name="Steele A.D."/>
            <person name="Gui C."/>
            <person name="Meng S."/>
            <person name="Li G."/>
            <person name="Viehrig K."/>
            <person name="Ye F."/>
            <person name="Su P."/>
            <person name="Kiefer A.F."/>
            <person name="Nichols A."/>
            <person name="Cepeda A.J."/>
            <person name="Yan W."/>
            <person name="Fan B."/>
            <person name="Jiang Y."/>
            <person name="Adhikari A."/>
            <person name="Zheng C.-J."/>
            <person name="Schuster L."/>
            <person name="Cowan T.M."/>
            <person name="Smanski M.J."/>
            <person name="Chevrette M.G."/>
            <person name="De Carvalho L.P.S."/>
            <person name="Shen B."/>
        </authorList>
    </citation>
    <scope>NUCLEOTIDE SEQUENCE [LARGE SCALE GENOMIC DNA]</scope>
    <source>
        <strain evidence="8 9">NPDC048946</strain>
    </source>
</reference>
<dbReference type="EMBL" id="JBEZFP010000077">
    <property type="protein sequence ID" value="MEU8137031.1"/>
    <property type="molecule type" value="Genomic_DNA"/>
</dbReference>